<gene>
    <name evidence="1" type="ORF">AVDCRST_MAG12-2547</name>
</gene>
<proteinExistence type="predicted"/>
<organism evidence="1">
    <name type="scientific">uncultured Rubrobacteraceae bacterium</name>
    <dbReference type="NCBI Taxonomy" id="349277"/>
    <lineage>
        <taxon>Bacteria</taxon>
        <taxon>Bacillati</taxon>
        <taxon>Actinomycetota</taxon>
        <taxon>Rubrobacteria</taxon>
        <taxon>Rubrobacterales</taxon>
        <taxon>Rubrobacteraceae</taxon>
        <taxon>environmental samples</taxon>
    </lineage>
</organism>
<protein>
    <submittedName>
        <fullName evidence="1">Uncharacterized protein</fullName>
    </submittedName>
</protein>
<dbReference type="AlphaFoldDB" id="A0A6J4SHS8"/>
<reference evidence="1" key="1">
    <citation type="submission" date="2020-02" db="EMBL/GenBank/DDBJ databases">
        <authorList>
            <person name="Meier V. D."/>
        </authorList>
    </citation>
    <scope>NUCLEOTIDE SEQUENCE</scope>
    <source>
        <strain evidence="1">AVDCRST_MAG12</strain>
    </source>
</reference>
<sequence length="40" mass="4477">MRAAFGFPSIRGLSRAYFFSNLGLLQETSPRCVGRKGRQT</sequence>
<accession>A0A6J4SHS8</accession>
<dbReference type="EMBL" id="CADCVK010000367">
    <property type="protein sequence ID" value="CAA9498877.1"/>
    <property type="molecule type" value="Genomic_DNA"/>
</dbReference>
<name>A0A6J4SHS8_9ACTN</name>
<evidence type="ECO:0000313" key="1">
    <source>
        <dbReference type="EMBL" id="CAA9498877.1"/>
    </source>
</evidence>